<dbReference type="AlphaFoldDB" id="A0A4P9XSR2"/>
<evidence type="ECO:0000313" key="3">
    <source>
        <dbReference type="Proteomes" id="UP000271241"/>
    </source>
</evidence>
<dbReference type="InterPro" id="IPR036249">
    <property type="entry name" value="Thioredoxin-like_sf"/>
</dbReference>
<gene>
    <name evidence="2" type="ORF">THASP1DRAFT_29017</name>
</gene>
<dbReference type="SUPFAM" id="SSF52833">
    <property type="entry name" value="Thioredoxin-like"/>
    <property type="match status" value="1"/>
</dbReference>
<proteinExistence type="predicted"/>
<dbReference type="STRING" id="78915.A0A4P9XSR2"/>
<feature type="compositionally biased region" description="Basic and acidic residues" evidence="1">
    <location>
        <begin position="238"/>
        <end position="250"/>
    </location>
</feature>
<dbReference type="EMBL" id="KZ992533">
    <property type="protein sequence ID" value="RKP09195.1"/>
    <property type="molecule type" value="Genomic_DNA"/>
</dbReference>
<dbReference type="InterPro" id="IPR009737">
    <property type="entry name" value="Aim32/Apd1-like"/>
</dbReference>
<organism evidence="2 3">
    <name type="scientific">Thamnocephalis sphaerospora</name>
    <dbReference type="NCBI Taxonomy" id="78915"/>
    <lineage>
        <taxon>Eukaryota</taxon>
        <taxon>Fungi</taxon>
        <taxon>Fungi incertae sedis</taxon>
        <taxon>Zoopagomycota</taxon>
        <taxon>Zoopagomycotina</taxon>
        <taxon>Zoopagomycetes</taxon>
        <taxon>Zoopagales</taxon>
        <taxon>Sigmoideomycetaceae</taxon>
        <taxon>Thamnocephalis</taxon>
    </lineage>
</organism>
<dbReference type="Pfam" id="PF06999">
    <property type="entry name" value="Suc_Fer-like"/>
    <property type="match status" value="1"/>
</dbReference>
<dbReference type="CDD" id="cd03062">
    <property type="entry name" value="TRX_Fd_Sucrase"/>
    <property type="match status" value="1"/>
</dbReference>
<evidence type="ECO:0000313" key="2">
    <source>
        <dbReference type="EMBL" id="RKP09195.1"/>
    </source>
</evidence>
<reference evidence="3" key="1">
    <citation type="journal article" date="2018" name="Nat. Microbiol.">
        <title>Leveraging single-cell genomics to expand the fungal tree of life.</title>
        <authorList>
            <person name="Ahrendt S.R."/>
            <person name="Quandt C.A."/>
            <person name="Ciobanu D."/>
            <person name="Clum A."/>
            <person name="Salamov A."/>
            <person name="Andreopoulos B."/>
            <person name="Cheng J.F."/>
            <person name="Woyke T."/>
            <person name="Pelin A."/>
            <person name="Henrissat B."/>
            <person name="Reynolds N.K."/>
            <person name="Benny G.L."/>
            <person name="Smith M.E."/>
            <person name="James T.Y."/>
            <person name="Grigoriev I.V."/>
        </authorList>
    </citation>
    <scope>NUCLEOTIDE SEQUENCE [LARGE SCALE GENOMIC DNA]</scope>
    <source>
        <strain evidence="3">RSA 1356</strain>
    </source>
</reference>
<evidence type="ECO:0000256" key="1">
    <source>
        <dbReference type="SAM" id="MobiDB-lite"/>
    </source>
</evidence>
<name>A0A4P9XSR2_9FUNG</name>
<feature type="region of interest" description="Disordered" evidence="1">
    <location>
        <begin position="231"/>
        <end position="254"/>
    </location>
</feature>
<accession>A0A4P9XSR2</accession>
<dbReference type="PANTHER" id="PTHR31902:SF14">
    <property type="entry name" value="ACTIN PATCHES DISTAL PROTEIN 1"/>
    <property type="match status" value="1"/>
</dbReference>
<dbReference type="PANTHER" id="PTHR31902">
    <property type="entry name" value="ACTIN PATCHES DISTAL PROTEIN 1"/>
    <property type="match status" value="1"/>
</dbReference>
<dbReference type="Gene3D" id="3.40.30.10">
    <property type="entry name" value="Glutaredoxin"/>
    <property type="match status" value="1"/>
</dbReference>
<protein>
    <submittedName>
        <fullName evidence="2">Sucrase/ferredoxin-like-domain-containing protein</fullName>
    </submittedName>
</protein>
<sequence>MQRFVSTLRSALGAAATTEGHSAATGAQEEVGGVLYDLPLSHPQTVSLDDCDGCAARDTCLQPDAHEAYPSYLKLDREAILYGKMKPLMRHVVVSTGAPARYWPSNVEKATLEEATKAAQIAGGESAQPVAEGAADEADTTGALWDARAITVTGMLSRAAKAEGAGKWLACTAQRQPAGEVFLFPEYQMLSLFDADTVAAMRSEDKTVEGADPYDPARIEARVQQFVRQVAQSTAPTKRADADDTPETRVDLPPSLPLRPIPYRAVILICAHQRRDKRCGIAGPILHRRFLEALEQRRQRDAATAGDATDATTATACDDVGVFMVSHTGGHKFAGNVLIYPAGVWYGRVTACHVDAILERTVFGQEIIRELYRGRLNPPTSTDF</sequence>
<dbReference type="Proteomes" id="UP000271241">
    <property type="component" value="Unassembled WGS sequence"/>
</dbReference>
<dbReference type="OrthoDB" id="10253744at2759"/>
<keyword evidence="3" id="KW-1185">Reference proteome</keyword>